<dbReference type="EMBL" id="FZPA01000015">
    <property type="protein sequence ID" value="SNT19802.1"/>
    <property type="molecule type" value="Genomic_DNA"/>
</dbReference>
<keyword evidence="2" id="KW-1185">Reference proteome</keyword>
<organism evidence="1 2">
    <name type="scientific">Sphingopyxis indica</name>
    <dbReference type="NCBI Taxonomy" id="436663"/>
    <lineage>
        <taxon>Bacteria</taxon>
        <taxon>Pseudomonadati</taxon>
        <taxon>Pseudomonadota</taxon>
        <taxon>Alphaproteobacteria</taxon>
        <taxon>Sphingomonadales</taxon>
        <taxon>Sphingomonadaceae</taxon>
        <taxon>Sphingopyxis</taxon>
    </lineage>
</organism>
<proteinExistence type="predicted"/>
<evidence type="ECO:0000313" key="2">
    <source>
        <dbReference type="Proteomes" id="UP000198339"/>
    </source>
</evidence>
<dbReference type="Proteomes" id="UP000198339">
    <property type="component" value="Unassembled WGS sequence"/>
</dbReference>
<reference evidence="1 2" key="1">
    <citation type="submission" date="2017-06" db="EMBL/GenBank/DDBJ databases">
        <authorList>
            <person name="Kim H.J."/>
            <person name="Triplett B.A."/>
        </authorList>
    </citation>
    <scope>NUCLEOTIDE SEQUENCE [LARGE SCALE GENOMIC DNA]</scope>
    <source>
        <strain evidence="1 2">DS15</strain>
    </source>
</reference>
<accession>A0A239KPZ7</accession>
<name>A0A239KPZ7_9SPHN</name>
<sequence length="78" mass="8714">MRDDREYMIPGPAQVVVARPLGLGIDADRAKVLRWRLAWLAVEFQRHPGFEDSDGNWSAGELVEELRALLAPIAGEKS</sequence>
<gene>
    <name evidence="1" type="ORF">SAMN06295955_11576</name>
</gene>
<dbReference type="RefSeq" id="WP_089217088.1">
    <property type="nucleotide sequence ID" value="NZ_FZPA01000015.1"/>
</dbReference>
<protein>
    <submittedName>
        <fullName evidence="1">Uncharacterized protein</fullName>
    </submittedName>
</protein>
<dbReference type="OrthoDB" id="7847285at2"/>
<evidence type="ECO:0000313" key="1">
    <source>
        <dbReference type="EMBL" id="SNT19802.1"/>
    </source>
</evidence>
<dbReference type="AlphaFoldDB" id="A0A239KPZ7"/>